<gene>
    <name evidence="2" type="ORF">H3309_15000</name>
</gene>
<sequence>MLGKIITALAGRSIARSVGGASAGPTGAIIGAVVPTVLPRIARRLGPVGMIAAAAGGYALTKFLENRRKVPVTPALPAPQSAAPPVAATPTPPA</sequence>
<dbReference type="AlphaFoldDB" id="A0A7G5IGV9"/>
<keyword evidence="3" id="KW-1185">Reference proteome</keyword>
<dbReference type="RefSeq" id="WP_182295642.1">
    <property type="nucleotide sequence ID" value="NZ_CP059851.1"/>
</dbReference>
<dbReference type="KEGG" id="sand:H3309_15000"/>
<organism evidence="2 3">
    <name type="scientific">Sandaracinobacteroides saxicola</name>
    <dbReference type="NCBI Taxonomy" id="2759707"/>
    <lineage>
        <taxon>Bacteria</taxon>
        <taxon>Pseudomonadati</taxon>
        <taxon>Pseudomonadota</taxon>
        <taxon>Alphaproteobacteria</taxon>
        <taxon>Sphingomonadales</taxon>
        <taxon>Sphingosinicellaceae</taxon>
        <taxon>Sandaracinobacteroides</taxon>
    </lineage>
</organism>
<protein>
    <submittedName>
        <fullName evidence="2">Uncharacterized protein</fullName>
    </submittedName>
</protein>
<evidence type="ECO:0000313" key="2">
    <source>
        <dbReference type="EMBL" id="QMW22601.1"/>
    </source>
</evidence>
<evidence type="ECO:0000256" key="1">
    <source>
        <dbReference type="SAM" id="MobiDB-lite"/>
    </source>
</evidence>
<dbReference type="EMBL" id="CP059851">
    <property type="protein sequence ID" value="QMW22601.1"/>
    <property type="molecule type" value="Genomic_DNA"/>
</dbReference>
<feature type="region of interest" description="Disordered" evidence="1">
    <location>
        <begin position="74"/>
        <end position="94"/>
    </location>
</feature>
<evidence type="ECO:0000313" key="3">
    <source>
        <dbReference type="Proteomes" id="UP000515292"/>
    </source>
</evidence>
<dbReference type="Proteomes" id="UP000515292">
    <property type="component" value="Chromosome"/>
</dbReference>
<name>A0A7G5IGV9_9SPHN</name>
<proteinExistence type="predicted"/>
<reference evidence="2 3" key="1">
    <citation type="submission" date="2020-07" db="EMBL/GenBank/DDBJ databases">
        <title>Complete genome sequence for Sandaracinobacter sp. M6.</title>
        <authorList>
            <person name="Tang Y."/>
            <person name="Liu Q."/>
            <person name="Guo Z."/>
            <person name="Lei P."/>
            <person name="Huang B."/>
        </authorList>
    </citation>
    <scope>NUCLEOTIDE SEQUENCE [LARGE SCALE GENOMIC DNA]</scope>
    <source>
        <strain evidence="2 3">M6</strain>
    </source>
</reference>
<accession>A0A7G5IGV9</accession>